<dbReference type="Gene3D" id="3.20.20.100">
    <property type="entry name" value="NADP-dependent oxidoreductase domain"/>
    <property type="match status" value="1"/>
</dbReference>
<sequence>MNLKKLFRIGHRIIGRSKDTVEQNDTPQQLPLQNMFYGLGFIILFFWILKTFKFIFIAITLSMFSCFMLLPIIHFIVRHTKLNRTFISAIISLVYTLLLVLTSGVIANNLLYFFSNLSVYEDQLNNIINDIILRLNNVINGINNDIIINTLPAHQPSFDIRDYIFNSISLNFYLNSANSFFTFVSGAILVFIFVFFILNEAEKTSLKLKIVLRTSVYKSINKSIKIISMKISRYLQIKMVISFFTAFLVWVLLTFYKVENPVTWAFFTFAFNFIPNIGSIAITVLITLMSIIQFYPSWDVPLVVGLLIAAIQILIGNILDPKLQGDRLDLSSMLILISLAFWGYIWGIVGMFLAVPMLEILRITCSNIKGLQPITIFISSGKDIRNRHRTKNTENLEPRSEQDLSSCSPTSTLQTNHNRSNIMEIRQVGNSDLHVSKICLGTMTWGYQNTETQAHEQMDYALSRGINFWDTAELYAVPPSQDSYGKTEGYIGTWFAKTGRRKDVILASKVGGPGAQWIRTGREGFTPEGVRNALEDSLKRLQTDYIDLYQLHWPQRQVPKFGIHDFDPGWSKEDDRIESTLGTLGELIAEGKIRYIGLSNETPWGVMRFLELHRQNPDKYPRIQSVQNAYSLVNRITDIHLSEVLLREQVSLLPYSPLAGGLLSGKYQGGKQPEGARFSTWGANRMSRYLNSATDTAVGAYVALAKEFGISPAILANSFANDRPFVAANIIGATNMDQLKENIDSAELILNKEQLAKIEEIHMQRPNPSV</sequence>
<evidence type="ECO:0000256" key="5">
    <source>
        <dbReference type="ARBA" id="ARBA00023002"/>
    </source>
</evidence>
<feature type="transmembrane region" description="Helical" evidence="8">
    <location>
        <begin position="89"/>
        <end position="114"/>
    </location>
</feature>
<protein>
    <submittedName>
        <fullName evidence="10">Aldo/keto reductase</fullName>
    </submittedName>
</protein>
<feature type="transmembrane region" description="Helical" evidence="8">
    <location>
        <begin position="235"/>
        <end position="256"/>
    </location>
</feature>
<dbReference type="Pfam" id="PF00248">
    <property type="entry name" value="Aldo_ket_red"/>
    <property type="match status" value="1"/>
</dbReference>
<dbReference type="InterPro" id="IPR050523">
    <property type="entry name" value="AKR_Detox_Biosynth"/>
</dbReference>
<evidence type="ECO:0000256" key="1">
    <source>
        <dbReference type="ARBA" id="ARBA00004141"/>
    </source>
</evidence>
<feature type="transmembrane region" description="Helical" evidence="8">
    <location>
        <begin position="300"/>
        <end position="319"/>
    </location>
</feature>
<dbReference type="InterPro" id="IPR002549">
    <property type="entry name" value="AI-2E-like"/>
</dbReference>
<name>A0ABY8MJK6_9SPIO</name>
<reference evidence="10 11" key="1">
    <citation type="submission" date="2023-04" db="EMBL/GenBank/DDBJ databases">
        <title>Spirochaete genome identified in red abalone sample constitutes a novel genus.</title>
        <authorList>
            <person name="Sharma S.P."/>
            <person name="Purcell C.M."/>
            <person name="Hyde J.R."/>
            <person name="Severin A.J."/>
        </authorList>
    </citation>
    <scope>NUCLEOTIDE SEQUENCE [LARGE SCALE GENOMIC DNA]</scope>
    <source>
        <strain evidence="10 11">SP-2023</strain>
    </source>
</reference>
<proteinExistence type="inferred from homology"/>
<gene>
    <name evidence="10" type="ORF">P0082_04920</name>
</gene>
<dbReference type="PANTHER" id="PTHR43364:SF4">
    <property type="entry name" value="NAD(P)-LINKED OXIDOREDUCTASE SUPERFAMILY PROTEIN"/>
    <property type="match status" value="1"/>
</dbReference>
<dbReference type="PRINTS" id="PR00069">
    <property type="entry name" value="ALDKETRDTASE"/>
</dbReference>
<dbReference type="InterPro" id="IPR036812">
    <property type="entry name" value="NAD(P)_OxRdtase_dom_sf"/>
</dbReference>
<comment type="subcellular location">
    <subcellularLocation>
        <location evidence="1">Membrane</location>
        <topology evidence="1">Multi-pass membrane protein</topology>
    </subcellularLocation>
</comment>
<evidence type="ECO:0000256" key="3">
    <source>
        <dbReference type="ARBA" id="ARBA00022692"/>
    </source>
</evidence>
<dbReference type="RefSeq" id="WP_326928414.1">
    <property type="nucleotide sequence ID" value="NZ_CP123443.1"/>
</dbReference>
<keyword evidence="4 8" id="KW-1133">Transmembrane helix</keyword>
<evidence type="ECO:0000313" key="10">
    <source>
        <dbReference type="EMBL" id="WGK70206.1"/>
    </source>
</evidence>
<feature type="transmembrane region" description="Helical" evidence="8">
    <location>
        <begin position="262"/>
        <end position="288"/>
    </location>
</feature>
<keyword evidence="3 8" id="KW-0812">Transmembrane</keyword>
<dbReference type="PANTHER" id="PTHR43364">
    <property type="entry name" value="NADH-SPECIFIC METHYLGLYOXAL REDUCTASE-RELATED"/>
    <property type="match status" value="1"/>
</dbReference>
<dbReference type="EMBL" id="CP123443">
    <property type="protein sequence ID" value="WGK70206.1"/>
    <property type="molecule type" value="Genomic_DNA"/>
</dbReference>
<keyword evidence="11" id="KW-1185">Reference proteome</keyword>
<evidence type="ECO:0000259" key="9">
    <source>
        <dbReference type="Pfam" id="PF00248"/>
    </source>
</evidence>
<dbReference type="CDD" id="cd19094">
    <property type="entry name" value="AKR_Tas-like"/>
    <property type="match status" value="1"/>
</dbReference>
<accession>A0ABY8MJK6</accession>
<keyword evidence="5" id="KW-0560">Oxidoreductase</keyword>
<dbReference type="InterPro" id="IPR020471">
    <property type="entry name" value="AKR"/>
</dbReference>
<evidence type="ECO:0000256" key="4">
    <source>
        <dbReference type="ARBA" id="ARBA00022989"/>
    </source>
</evidence>
<evidence type="ECO:0000256" key="2">
    <source>
        <dbReference type="ARBA" id="ARBA00009773"/>
    </source>
</evidence>
<feature type="transmembrane region" description="Helical" evidence="8">
    <location>
        <begin position="180"/>
        <end position="199"/>
    </location>
</feature>
<evidence type="ECO:0000256" key="6">
    <source>
        <dbReference type="ARBA" id="ARBA00023136"/>
    </source>
</evidence>
<dbReference type="Pfam" id="PF01594">
    <property type="entry name" value="AI-2E_transport"/>
    <property type="match status" value="1"/>
</dbReference>
<dbReference type="Proteomes" id="UP001228690">
    <property type="component" value="Chromosome"/>
</dbReference>
<evidence type="ECO:0000313" key="11">
    <source>
        <dbReference type="Proteomes" id="UP001228690"/>
    </source>
</evidence>
<feature type="domain" description="NADP-dependent oxidoreductase" evidence="9">
    <location>
        <begin position="437"/>
        <end position="761"/>
    </location>
</feature>
<organism evidence="10 11">
    <name type="scientific">Candidatus Haliotispira prima</name>
    <dbReference type="NCBI Taxonomy" id="3034016"/>
    <lineage>
        <taxon>Bacteria</taxon>
        <taxon>Pseudomonadati</taxon>
        <taxon>Spirochaetota</taxon>
        <taxon>Spirochaetia</taxon>
        <taxon>Spirochaetales</taxon>
        <taxon>Spirochaetaceae</taxon>
        <taxon>Candidatus Haliotispira</taxon>
    </lineage>
</organism>
<dbReference type="SUPFAM" id="SSF51430">
    <property type="entry name" value="NAD(P)-linked oxidoreductase"/>
    <property type="match status" value="1"/>
</dbReference>
<keyword evidence="6 8" id="KW-0472">Membrane</keyword>
<feature type="transmembrane region" description="Helical" evidence="8">
    <location>
        <begin position="331"/>
        <end position="355"/>
    </location>
</feature>
<feature type="region of interest" description="Disordered" evidence="7">
    <location>
        <begin position="389"/>
        <end position="418"/>
    </location>
</feature>
<evidence type="ECO:0000256" key="8">
    <source>
        <dbReference type="SAM" id="Phobius"/>
    </source>
</evidence>
<comment type="similarity">
    <text evidence="2">Belongs to the autoinducer-2 exporter (AI-2E) (TC 2.A.86) family.</text>
</comment>
<feature type="compositionally biased region" description="Basic and acidic residues" evidence="7">
    <location>
        <begin position="391"/>
        <end position="402"/>
    </location>
</feature>
<feature type="compositionally biased region" description="Polar residues" evidence="7">
    <location>
        <begin position="403"/>
        <end position="418"/>
    </location>
</feature>
<dbReference type="InterPro" id="IPR023210">
    <property type="entry name" value="NADP_OxRdtase_dom"/>
</dbReference>
<evidence type="ECO:0000256" key="7">
    <source>
        <dbReference type="SAM" id="MobiDB-lite"/>
    </source>
</evidence>
<feature type="transmembrane region" description="Helical" evidence="8">
    <location>
        <begin position="32"/>
        <end position="49"/>
    </location>
</feature>
<feature type="transmembrane region" description="Helical" evidence="8">
    <location>
        <begin position="55"/>
        <end position="77"/>
    </location>
</feature>